<dbReference type="Proteomes" id="UP001266305">
    <property type="component" value="Unassembled WGS sequence"/>
</dbReference>
<reference evidence="1 2" key="1">
    <citation type="submission" date="2023-05" db="EMBL/GenBank/DDBJ databases">
        <title>B98-5 Cell Line De Novo Hybrid Assembly: An Optical Mapping Approach.</title>
        <authorList>
            <person name="Kananen K."/>
            <person name="Auerbach J.A."/>
            <person name="Kautto E."/>
            <person name="Blachly J.S."/>
        </authorList>
    </citation>
    <scope>NUCLEOTIDE SEQUENCE [LARGE SCALE GENOMIC DNA]</scope>
    <source>
        <strain evidence="1">B95-8</strain>
        <tissue evidence="1">Cell line</tissue>
    </source>
</reference>
<keyword evidence="2" id="KW-1185">Reference proteome</keyword>
<accession>A0ABQ9VJQ2</accession>
<evidence type="ECO:0000313" key="2">
    <source>
        <dbReference type="Proteomes" id="UP001266305"/>
    </source>
</evidence>
<sequence>MGTGVDRHRLTHVLTFRQHSVSLRFDGNLWERMPPCVHLSVAVTLLELEHLAADAFYHSMVASERRLQPAQSLPKIKASVKEEVLMLLSSLKSKKIILDLSRGTAK</sequence>
<dbReference type="EMBL" id="JASSZA010000006">
    <property type="protein sequence ID" value="KAK2109320.1"/>
    <property type="molecule type" value="Genomic_DNA"/>
</dbReference>
<organism evidence="1 2">
    <name type="scientific">Saguinus oedipus</name>
    <name type="common">Cotton-top tamarin</name>
    <name type="synonym">Oedipomidas oedipus</name>
    <dbReference type="NCBI Taxonomy" id="9490"/>
    <lineage>
        <taxon>Eukaryota</taxon>
        <taxon>Metazoa</taxon>
        <taxon>Chordata</taxon>
        <taxon>Craniata</taxon>
        <taxon>Vertebrata</taxon>
        <taxon>Euteleostomi</taxon>
        <taxon>Mammalia</taxon>
        <taxon>Eutheria</taxon>
        <taxon>Euarchontoglires</taxon>
        <taxon>Primates</taxon>
        <taxon>Haplorrhini</taxon>
        <taxon>Platyrrhini</taxon>
        <taxon>Cebidae</taxon>
        <taxon>Callitrichinae</taxon>
        <taxon>Saguinus</taxon>
    </lineage>
</organism>
<evidence type="ECO:0000313" key="1">
    <source>
        <dbReference type="EMBL" id="KAK2109320.1"/>
    </source>
</evidence>
<protein>
    <submittedName>
        <fullName evidence="1">Uncharacterized protein</fullName>
    </submittedName>
</protein>
<comment type="caution">
    <text evidence="1">The sequence shown here is derived from an EMBL/GenBank/DDBJ whole genome shotgun (WGS) entry which is preliminary data.</text>
</comment>
<gene>
    <name evidence="1" type="ORF">P7K49_014485</name>
</gene>
<proteinExistence type="predicted"/>
<name>A0ABQ9VJQ2_SAGOE</name>